<reference evidence="1" key="1">
    <citation type="submission" date="2018-06" db="EMBL/GenBank/DDBJ databases">
        <authorList>
            <person name="Zhirakovskaya E."/>
        </authorList>
    </citation>
    <scope>NUCLEOTIDE SEQUENCE</scope>
</reference>
<evidence type="ECO:0000313" key="1">
    <source>
        <dbReference type="EMBL" id="VAW10479.1"/>
    </source>
</evidence>
<proteinExistence type="predicted"/>
<dbReference type="EMBL" id="UOEM01000015">
    <property type="protein sequence ID" value="VAW10479.1"/>
    <property type="molecule type" value="Genomic_DNA"/>
</dbReference>
<sequence length="345" mass="37666">MKPDFRGFDAGARLILRSVLSLVFLTGGVVSLVAEEVAPAGARGPGLFIEAKDELGGFEPLNLATAFAGVFRALPDEVQVRPAGNHFYFAYSRAGAVRHGNFRLDAADRDRGVIHFALDGENGPAGRRGRAFGRGDGVKVTGVTPFIYVVHFDGKAVVFRLNELAGVAPGEVSMRGGETYLGPVEDDSGLGFFLLWHEAAKRFFFILDEARLAEPLERTAVSGRLRIGVPSGFAFYRDRYTPRWILVGVRRGEVARNGIFDGPFDRMPDNLLVGEALKRALVAARPELKGRIERFGNSADLKARVLVRPYILYDEPDELAVFDSCAARAAGPKAYYRCFATGLPR</sequence>
<dbReference type="AlphaFoldDB" id="A0A3B0TE93"/>
<name>A0A3B0TE93_9ZZZZ</name>
<accession>A0A3B0TE93</accession>
<gene>
    <name evidence="1" type="ORF">MNBD_ALPHA09-2153</name>
</gene>
<organism evidence="1">
    <name type="scientific">hydrothermal vent metagenome</name>
    <dbReference type="NCBI Taxonomy" id="652676"/>
    <lineage>
        <taxon>unclassified sequences</taxon>
        <taxon>metagenomes</taxon>
        <taxon>ecological metagenomes</taxon>
    </lineage>
</organism>
<protein>
    <submittedName>
        <fullName evidence="1">Uncharacterized protein</fullName>
    </submittedName>
</protein>